<protein>
    <submittedName>
        <fullName evidence="10">ABC transporter permease</fullName>
    </submittedName>
</protein>
<keyword evidence="3" id="KW-1003">Cell membrane</keyword>
<keyword evidence="11" id="KW-1185">Reference proteome</keyword>
<feature type="transmembrane region" description="Helical" evidence="7">
    <location>
        <begin position="289"/>
        <end position="315"/>
    </location>
</feature>
<keyword evidence="5 7" id="KW-1133">Transmembrane helix</keyword>
<dbReference type="InterPro" id="IPR051125">
    <property type="entry name" value="ABC-4/HrtB_transporter"/>
</dbReference>
<organism evidence="10 11">
    <name type="scientific">Spirulina subsalsa FACHB-351</name>
    <dbReference type="NCBI Taxonomy" id="234711"/>
    <lineage>
        <taxon>Bacteria</taxon>
        <taxon>Bacillati</taxon>
        <taxon>Cyanobacteriota</taxon>
        <taxon>Cyanophyceae</taxon>
        <taxon>Spirulinales</taxon>
        <taxon>Spirulinaceae</taxon>
        <taxon>Spirulina</taxon>
    </lineage>
</organism>
<feature type="domain" description="MacB-like periplasmic core" evidence="9">
    <location>
        <begin position="21"/>
        <end position="262"/>
    </location>
</feature>
<gene>
    <name evidence="10" type="ORF">K4A83_04270</name>
</gene>
<dbReference type="InterPro" id="IPR025857">
    <property type="entry name" value="MacB_PCD"/>
</dbReference>
<dbReference type="Pfam" id="PF02687">
    <property type="entry name" value="FtsX"/>
    <property type="match status" value="1"/>
</dbReference>
<accession>A0ABT3L216</accession>
<feature type="transmembrane region" description="Helical" evidence="7">
    <location>
        <begin position="16"/>
        <end position="37"/>
    </location>
</feature>
<evidence type="ECO:0000256" key="7">
    <source>
        <dbReference type="SAM" id="Phobius"/>
    </source>
</evidence>
<evidence type="ECO:0000256" key="5">
    <source>
        <dbReference type="ARBA" id="ARBA00022989"/>
    </source>
</evidence>
<evidence type="ECO:0000256" key="4">
    <source>
        <dbReference type="ARBA" id="ARBA00022692"/>
    </source>
</evidence>
<evidence type="ECO:0000256" key="3">
    <source>
        <dbReference type="ARBA" id="ARBA00022475"/>
    </source>
</evidence>
<dbReference type="Pfam" id="PF12704">
    <property type="entry name" value="MacB_PCD"/>
    <property type="match status" value="1"/>
</dbReference>
<reference evidence="10 11" key="1">
    <citation type="submission" date="2021-08" db="EMBL/GenBank/DDBJ databases">
        <title>Draft genome sequence of Spirulina subsalsa with high tolerance to salinity and hype-accumulation of phycocyanin.</title>
        <authorList>
            <person name="Pei H."/>
            <person name="Jiang L."/>
        </authorList>
    </citation>
    <scope>NUCLEOTIDE SEQUENCE [LARGE SCALE GENOMIC DNA]</scope>
    <source>
        <strain evidence="10 11">FACHB-351</strain>
    </source>
</reference>
<proteinExistence type="predicted"/>
<dbReference type="PANTHER" id="PTHR43738:SF1">
    <property type="entry name" value="HEMIN TRANSPORT SYSTEM PERMEASE PROTEIN HRTB-RELATED"/>
    <property type="match status" value="1"/>
</dbReference>
<dbReference type="PANTHER" id="PTHR43738">
    <property type="entry name" value="ABC TRANSPORTER, MEMBRANE PROTEIN"/>
    <property type="match status" value="1"/>
</dbReference>
<dbReference type="InterPro" id="IPR005891">
    <property type="entry name" value="DevC"/>
</dbReference>
<dbReference type="PIRSF" id="PIRSF031773">
    <property type="entry name" value="DevC"/>
    <property type="match status" value="1"/>
</dbReference>
<comment type="subcellular location">
    <subcellularLocation>
        <location evidence="1">Cell membrane</location>
        <topology evidence="1">Multi-pass membrane protein</topology>
    </subcellularLocation>
</comment>
<dbReference type="Proteomes" id="UP001526426">
    <property type="component" value="Unassembled WGS sequence"/>
</dbReference>
<evidence type="ECO:0000259" key="9">
    <source>
        <dbReference type="Pfam" id="PF12704"/>
    </source>
</evidence>
<sequence>MVSIARKNLFEDLPRFLVAQAGIMFAVSLVTIQTGLLNGFTRSTALLIDASPADIWITSDELVHMELTLPLLLEQVNQANQIPGVARAEPLMTGLGRWQIPGGELTPLRLYGFDPNGVLFRPGQLQSGQLADLNTPYNVLVDQGSLNSLSVRGIGDRGFIGNLPATIVGITSDSQSITSATYIFSSLETAKAFASAGFSSSVDCRMQPDGTIQCTTLYEKQDQPLEGVPTPEPMSSADPIQYILIQAEPGQDIEELQARLEAAFPNTKAWTKEEISQATRTYWQKRTGIGFILGLGATVGVIVGIVIVGQILYSSVADHLKEFGTLKAMGASNRMLYGVIIEQAVYMAVLGYIPGILLCLGLGKWTMASQGIMILITPSTAIVVLGITLVMCVGSALFAIQKVTRVDPIIVFKA</sequence>
<evidence type="ECO:0000259" key="8">
    <source>
        <dbReference type="Pfam" id="PF02687"/>
    </source>
</evidence>
<keyword evidence="2" id="KW-0813">Transport</keyword>
<comment type="caution">
    <text evidence="10">The sequence shown here is derived from an EMBL/GenBank/DDBJ whole genome shotgun (WGS) entry which is preliminary data.</text>
</comment>
<dbReference type="InterPro" id="IPR003838">
    <property type="entry name" value="ABC3_permease_C"/>
</dbReference>
<keyword evidence="4 7" id="KW-0812">Transmembrane</keyword>
<keyword evidence="6 7" id="KW-0472">Membrane</keyword>
<evidence type="ECO:0000313" key="10">
    <source>
        <dbReference type="EMBL" id="MCW6035492.1"/>
    </source>
</evidence>
<evidence type="ECO:0000256" key="1">
    <source>
        <dbReference type="ARBA" id="ARBA00004651"/>
    </source>
</evidence>
<dbReference type="RefSeq" id="WP_265263179.1">
    <property type="nucleotide sequence ID" value="NZ_JAIHOM010000014.1"/>
</dbReference>
<evidence type="ECO:0000256" key="2">
    <source>
        <dbReference type="ARBA" id="ARBA00022448"/>
    </source>
</evidence>
<feature type="transmembrane region" description="Helical" evidence="7">
    <location>
        <begin position="335"/>
        <end position="360"/>
    </location>
</feature>
<evidence type="ECO:0000256" key="6">
    <source>
        <dbReference type="ARBA" id="ARBA00023136"/>
    </source>
</evidence>
<evidence type="ECO:0000313" key="11">
    <source>
        <dbReference type="Proteomes" id="UP001526426"/>
    </source>
</evidence>
<name>A0ABT3L216_9CYAN</name>
<dbReference type="EMBL" id="JAIHOM010000014">
    <property type="protein sequence ID" value="MCW6035492.1"/>
    <property type="molecule type" value="Genomic_DNA"/>
</dbReference>
<feature type="domain" description="ABC3 transporter permease C-terminal" evidence="8">
    <location>
        <begin position="297"/>
        <end position="408"/>
    </location>
</feature>
<feature type="transmembrane region" description="Helical" evidence="7">
    <location>
        <begin position="372"/>
        <end position="400"/>
    </location>
</feature>